<dbReference type="EMBL" id="QDHA01000008">
    <property type="protein sequence ID" value="RCJ09699.1"/>
    <property type="molecule type" value="Genomic_DNA"/>
</dbReference>
<sequence>MKNTWILVADESLARIFASHASTAPMALVEEITDAAAHGDRADLRRDAYGRRGHAAVQGDAGHPGAHQAGPSTVTSSAGEDELHQEAQLFARRVADYLADARNKQRFDSLALIAAPRFLGLLRKALPAGVTDVVMKEIGKDFTHVPNNDLQQRLADENIIPARRDARVITGRDRS</sequence>
<comment type="caution">
    <text evidence="2">The sequence shown here is derived from an EMBL/GenBank/DDBJ whole genome shotgun (WGS) entry which is preliminary data.</text>
</comment>
<dbReference type="AlphaFoldDB" id="A0A367PP55"/>
<dbReference type="Pfam" id="PF10116">
    <property type="entry name" value="Host_attach"/>
    <property type="match status" value="1"/>
</dbReference>
<dbReference type="RefSeq" id="WP_114130726.1">
    <property type="nucleotide sequence ID" value="NZ_CP068435.1"/>
</dbReference>
<dbReference type="InterPro" id="IPR019291">
    <property type="entry name" value="Host_attachment_protein"/>
</dbReference>
<name>A0A367PP55_CUPNE</name>
<protein>
    <submittedName>
        <fullName evidence="2">Host attachment protein</fullName>
    </submittedName>
</protein>
<gene>
    <name evidence="2" type="ORF">DDK22_03505</name>
</gene>
<organism evidence="2 3">
    <name type="scientific">Cupriavidus necator</name>
    <name type="common">Alcaligenes eutrophus</name>
    <name type="synonym">Ralstonia eutropha</name>
    <dbReference type="NCBI Taxonomy" id="106590"/>
    <lineage>
        <taxon>Bacteria</taxon>
        <taxon>Pseudomonadati</taxon>
        <taxon>Pseudomonadota</taxon>
        <taxon>Betaproteobacteria</taxon>
        <taxon>Burkholderiales</taxon>
        <taxon>Burkholderiaceae</taxon>
        <taxon>Cupriavidus</taxon>
    </lineage>
</organism>
<proteinExistence type="predicted"/>
<accession>A0A367PP55</accession>
<reference evidence="2 3" key="1">
    <citation type="submission" date="2018-04" db="EMBL/GenBank/DDBJ databases">
        <title>Cupriavidus necator CR12 genome sequencing and assembly.</title>
        <authorList>
            <person name="Ben Fekih I."/>
            <person name="Mazhar H.S."/>
            <person name="Bello S.K."/>
            <person name="Rensing C."/>
        </authorList>
    </citation>
    <scope>NUCLEOTIDE SEQUENCE [LARGE SCALE GENOMIC DNA]</scope>
    <source>
        <strain evidence="2 3">CR12</strain>
    </source>
</reference>
<evidence type="ECO:0000313" key="2">
    <source>
        <dbReference type="EMBL" id="RCJ09699.1"/>
    </source>
</evidence>
<evidence type="ECO:0000256" key="1">
    <source>
        <dbReference type="SAM" id="MobiDB-lite"/>
    </source>
</evidence>
<dbReference type="Proteomes" id="UP000253501">
    <property type="component" value="Unassembled WGS sequence"/>
</dbReference>
<feature type="region of interest" description="Disordered" evidence="1">
    <location>
        <begin position="52"/>
        <end position="82"/>
    </location>
</feature>
<evidence type="ECO:0000313" key="3">
    <source>
        <dbReference type="Proteomes" id="UP000253501"/>
    </source>
</evidence>